<dbReference type="Proteomes" id="UP000887540">
    <property type="component" value="Unplaced"/>
</dbReference>
<evidence type="ECO:0000313" key="2">
    <source>
        <dbReference type="WBParaSite" id="ACRNAN_scaffold2433.g18568.t1"/>
    </source>
</evidence>
<dbReference type="WBParaSite" id="ACRNAN_scaffold2433.g18568.t1">
    <property type="protein sequence ID" value="ACRNAN_scaffold2433.g18568.t1"/>
    <property type="gene ID" value="ACRNAN_scaffold2433.g18568"/>
</dbReference>
<proteinExistence type="predicted"/>
<name>A0A914DF50_9BILA</name>
<evidence type="ECO:0000313" key="1">
    <source>
        <dbReference type="Proteomes" id="UP000887540"/>
    </source>
</evidence>
<sequence length="144" mass="16123">MESCKGRIGTLDTFLSKKVNIKRNSDCPIHHITLRNGETEGEIAWTIDLSGFLVKSIYVKLANLIDHCIVDAFVSFASKRFSIPNEKGEITIKESPMHGNYLEVRAKIIAKEGAFFSISNEFGKNCISIVKNNVPNLAIIVEFY</sequence>
<dbReference type="AlphaFoldDB" id="A0A914DF50"/>
<keyword evidence="1" id="KW-1185">Reference proteome</keyword>
<reference evidence="2" key="1">
    <citation type="submission" date="2022-11" db="UniProtKB">
        <authorList>
            <consortium name="WormBaseParasite"/>
        </authorList>
    </citation>
    <scope>IDENTIFICATION</scope>
</reference>
<accession>A0A914DF50</accession>
<organism evidence="1 2">
    <name type="scientific">Acrobeloides nanus</name>
    <dbReference type="NCBI Taxonomy" id="290746"/>
    <lineage>
        <taxon>Eukaryota</taxon>
        <taxon>Metazoa</taxon>
        <taxon>Ecdysozoa</taxon>
        <taxon>Nematoda</taxon>
        <taxon>Chromadorea</taxon>
        <taxon>Rhabditida</taxon>
        <taxon>Tylenchina</taxon>
        <taxon>Cephalobomorpha</taxon>
        <taxon>Cephaloboidea</taxon>
        <taxon>Cephalobidae</taxon>
        <taxon>Acrobeloides</taxon>
    </lineage>
</organism>
<protein>
    <submittedName>
        <fullName evidence="2">Uncharacterized protein</fullName>
    </submittedName>
</protein>